<gene>
    <name evidence="1" type="ORF">D641_0103380</name>
</gene>
<evidence type="ECO:0000313" key="2">
    <source>
        <dbReference type="Proteomes" id="UP000019754"/>
    </source>
</evidence>
<evidence type="ECO:0000313" key="1">
    <source>
        <dbReference type="EMBL" id="EYT50562.1"/>
    </source>
</evidence>
<proteinExistence type="predicted"/>
<organism evidence="1 2">
    <name type="scientific">Brachybacterium muris UCD-AY4</name>
    <dbReference type="NCBI Taxonomy" id="1249481"/>
    <lineage>
        <taxon>Bacteria</taxon>
        <taxon>Bacillati</taxon>
        <taxon>Actinomycetota</taxon>
        <taxon>Actinomycetes</taxon>
        <taxon>Micrococcales</taxon>
        <taxon>Dermabacteraceae</taxon>
        <taxon>Brachybacterium</taxon>
    </lineage>
</organism>
<keyword evidence="2" id="KW-1185">Reference proteome</keyword>
<evidence type="ECO:0008006" key="3">
    <source>
        <dbReference type="Google" id="ProtNLM"/>
    </source>
</evidence>
<dbReference type="EMBL" id="AORC01000004">
    <property type="protein sequence ID" value="EYT50562.1"/>
    <property type="molecule type" value="Genomic_DNA"/>
</dbReference>
<dbReference type="HOGENOM" id="CLU_2477240_0_0_11"/>
<protein>
    <recommendedName>
        <fullName evidence="3">DUF559 domain-containing protein</fullName>
    </recommendedName>
</protein>
<comment type="caution">
    <text evidence="1">The sequence shown here is derived from an EMBL/GenBank/DDBJ whole genome shotgun (WGS) entry which is preliminary data.</text>
</comment>
<dbReference type="Proteomes" id="UP000019754">
    <property type="component" value="Unassembled WGS sequence"/>
</dbReference>
<dbReference type="AlphaFoldDB" id="A0A022KWP5"/>
<name>A0A022KWP5_9MICO</name>
<reference evidence="1 2" key="1">
    <citation type="journal article" date="2013" name="Genome Announc.">
        <title>Draft genome sequence of an Actinobacterium, Brachybacterium muris strain UCD-AY4.</title>
        <authorList>
            <person name="Lo J.R."/>
            <person name="Lang J.M."/>
            <person name="Darling A.E."/>
            <person name="Eisen J.A."/>
            <person name="Coil D.A."/>
        </authorList>
    </citation>
    <scope>NUCLEOTIDE SEQUENCE [LARGE SCALE GENOMIC DNA]</scope>
    <source>
        <strain evidence="1 2">UCD-AY4</strain>
    </source>
</reference>
<accession>A0A022KWP5</accession>
<sequence>MVNQPAVVNGVRLGEPDMYWPGLKVMVEHEGPSHLTKEQQARDIDRTERRTRAGCIEVRTVAEDLSSGCARAVDRVRWALRKQGWEG</sequence>